<sequence>MKVLIFLFLSLFLSACACSGMKQRLATGKDLSFQRSKGNCLACHIIEDGEDPGNIGPPLIDIQTKYKTKDQLKAVIWDATQFNTNSSMPPFGKNNILSPEELDLVVDYIWSLNTPVNPGHTNP</sequence>
<evidence type="ECO:0000256" key="4">
    <source>
        <dbReference type="PROSITE-ProRule" id="PRU00433"/>
    </source>
</evidence>
<dbReference type="OrthoDB" id="9793634at2"/>
<dbReference type="EMBL" id="LPUF01000001">
    <property type="protein sequence ID" value="OQK17401.1"/>
    <property type="molecule type" value="Genomic_DNA"/>
</dbReference>
<dbReference type="AlphaFoldDB" id="A0A1V8M750"/>
<gene>
    <name evidence="7" type="ORF">AU255_05845</name>
</gene>
<organism evidence="7 8">
    <name type="scientific">Methyloprofundus sedimenti</name>
    <dbReference type="NCBI Taxonomy" id="1420851"/>
    <lineage>
        <taxon>Bacteria</taxon>
        <taxon>Pseudomonadati</taxon>
        <taxon>Pseudomonadota</taxon>
        <taxon>Gammaproteobacteria</taxon>
        <taxon>Methylococcales</taxon>
        <taxon>Methylococcaceae</taxon>
        <taxon>Methyloprofundus</taxon>
    </lineage>
</organism>
<keyword evidence="3 4" id="KW-0408">Iron</keyword>
<dbReference type="SUPFAM" id="SSF46626">
    <property type="entry name" value="Cytochrome c"/>
    <property type="match status" value="1"/>
</dbReference>
<dbReference type="InterPro" id="IPR036909">
    <property type="entry name" value="Cyt_c-like_dom_sf"/>
</dbReference>
<dbReference type="Gene3D" id="1.10.760.10">
    <property type="entry name" value="Cytochrome c-like domain"/>
    <property type="match status" value="1"/>
</dbReference>
<feature type="domain" description="Cytochrome c" evidence="6">
    <location>
        <begin position="23"/>
        <end position="113"/>
    </location>
</feature>
<dbReference type="GO" id="GO:0020037">
    <property type="term" value="F:heme binding"/>
    <property type="evidence" value="ECO:0007669"/>
    <property type="project" value="InterPro"/>
</dbReference>
<dbReference type="GO" id="GO:0046872">
    <property type="term" value="F:metal ion binding"/>
    <property type="evidence" value="ECO:0007669"/>
    <property type="project" value="UniProtKB-KW"/>
</dbReference>
<protein>
    <submittedName>
        <fullName evidence="7">Sulfur oxidation c-type cytochrome SoxX</fullName>
    </submittedName>
</protein>
<comment type="caution">
    <text evidence="7">The sequence shown here is derived from an EMBL/GenBank/DDBJ whole genome shotgun (WGS) entry which is preliminary data.</text>
</comment>
<accession>A0A1V8M750</accession>
<name>A0A1V8M750_9GAMM</name>
<proteinExistence type="predicted"/>
<keyword evidence="8" id="KW-1185">Reference proteome</keyword>
<dbReference type="NCBIfam" id="TIGR04485">
    <property type="entry name" value="thiosulf_SoxX"/>
    <property type="match status" value="1"/>
</dbReference>
<evidence type="ECO:0000259" key="6">
    <source>
        <dbReference type="PROSITE" id="PS51007"/>
    </source>
</evidence>
<reference evidence="7 8" key="1">
    <citation type="submission" date="2015-12" db="EMBL/GenBank/DDBJ databases">
        <authorList>
            <person name="Shamseldin A."/>
            <person name="Moawad H."/>
            <person name="Abd El-Rahim W.M."/>
            <person name="Sadowsky M.J."/>
        </authorList>
    </citation>
    <scope>NUCLEOTIDE SEQUENCE [LARGE SCALE GENOMIC DNA]</scope>
    <source>
        <strain evidence="7 8">WF1</strain>
    </source>
</reference>
<dbReference type="PROSITE" id="PS51257">
    <property type="entry name" value="PROKAR_LIPOPROTEIN"/>
    <property type="match status" value="1"/>
</dbReference>
<dbReference type="Pfam" id="PF13442">
    <property type="entry name" value="Cytochrome_CBB3"/>
    <property type="match status" value="1"/>
</dbReference>
<keyword evidence="5" id="KW-0732">Signal</keyword>
<dbReference type="InterPro" id="IPR030999">
    <property type="entry name" value="Thiosulf_SoxX"/>
</dbReference>
<dbReference type="STRING" id="1420851.AU255_05845"/>
<evidence type="ECO:0000313" key="7">
    <source>
        <dbReference type="EMBL" id="OQK17401.1"/>
    </source>
</evidence>
<feature type="chain" id="PRO_5012777008" evidence="5">
    <location>
        <begin position="18"/>
        <end position="123"/>
    </location>
</feature>
<dbReference type="Proteomes" id="UP000191980">
    <property type="component" value="Unassembled WGS sequence"/>
</dbReference>
<evidence type="ECO:0000256" key="1">
    <source>
        <dbReference type="ARBA" id="ARBA00022617"/>
    </source>
</evidence>
<dbReference type="InterPro" id="IPR009056">
    <property type="entry name" value="Cyt_c-like_dom"/>
</dbReference>
<evidence type="ECO:0000313" key="8">
    <source>
        <dbReference type="Proteomes" id="UP000191980"/>
    </source>
</evidence>
<dbReference type="RefSeq" id="WP_080522010.1">
    <property type="nucleotide sequence ID" value="NZ_LPUF01000001.1"/>
</dbReference>
<dbReference type="GO" id="GO:0009055">
    <property type="term" value="F:electron transfer activity"/>
    <property type="evidence" value="ECO:0007669"/>
    <property type="project" value="InterPro"/>
</dbReference>
<evidence type="ECO:0000256" key="2">
    <source>
        <dbReference type="ARBA" id="ARBA00022723"/>
    </source>
</evidence>
<dbReference type="PROSITE" id="PS51007">
    <property type="entry name" value="CYTC"/>
    <property type="match status" value="1"/>
</dbReference>
<evidence type="ECO:0000256" key="3">
    <source>
        <dbReference type="ARBA" id="ARBA00023004"/>
    </source>
</evidence>
<feature type="signal peptide" evidence="5">
    <location>
        <begin position="1"/>
        <end position="17"/>
    </location>
</feature>
<keyword evidence="2 4" id="KW-0479">Metal-binding</keyword>
<evidence type="ECO:0000256" key="5">
    <source>
        <dbReference type="SAM" id="SignalP"/>
    </source>
</evidence>
<keyword evidence="1 4" id="KW-0349">Heme</keyword>